<feature type="region of interest" description="Disordered" evidence="14">
    <location>
        <begin position="43"/>
        <end position="77"/>
    </location>
</feature>
<dbReference type="SUPFAM" id="SSF57716">
    <property type="entry name" value="Glucocorticoid receptor-like (DNA-binding domain)"/>
    <property type="match status" value="1"/>
</dbReference>
<evidence type="ECO:0000313" key="17">
    <source>
        <dbReference type="Proteomes" id="UP000694846"/>
    </source>
</evidence>
<dbReference type="CDD" id="cd07165">
    <property type="entry name" value="NR_DBD_DmE78_like"/>
    <property type="match status" value="1"/>
</dbReference>
<evidence type="ECO:0000259" key="16">
    <source>
        <dbReference type="PROSITE" id="PS51843"/>
    </source>
</evidence>
<evidence type="ECO:0000256" key="6">
    <source>
        <dbReference type="ARBA" id="ARBA00023125"/>
    </source>
</evidence>
<protein>
    <recommendedName>
        <fullName evidence="11">Probable nuclear hormone receptor HR3</fullName>
    </recommendedName>
    <alternativeName>
        <fullName evidence="12">Nuclear receptor subfamily 1 group F member 4</fullName>
    </alternativeName>
</protein>
<dbReference type="PANTHER" id="PTHR45805">
    <property type="entry name" value="NUCLEAR HORMONE RECEPTOR HR3-RELATED"/>
    <property type="match status" value="1"/>
</dbReference>
<dbReference type="PRINTS" id="PR00047">
    <property type="entry name" value="STROIDFINGER"/>
</dbReference>
<dbReference type="PANTHER" id="PTHR45805:SF10">
    <property type="entry name" value="ECDYSONE-INDUCED PROTEIN 78C"/>
    <property type="match status" value="1"/>
</dbReference>
<feature type="compositionally biased region" description="Polar residues" evidence="14">
    <location>
        <begin position="43"/>
        <end position="52"/>
    </location>
</feature>
<evidence type="ECO:0000256" key="14">
    <source>
        <dbReference type="SAM" id="MobiDB-lite"/>
    </source>
</evidence>
<proteinExistence type="inferred from homology"/>
<evidence type="ECO:0000256" key="9">
    <source>
        <dbReference type="ARBA" id="ARBA00023242"/>
    </source>
</evidence>
<keyword evidence="3 13" id="KW-0863">Zinc-finger</keyword>
<dbReference type="GO" id="GO:0043565">
    <property type="term" value="F:sequence-specific DNA binding"/>
    <property type="evidence" value="ECO:0007669"/>
    <property type="project" value="InterPro"/>
</dbReference>
<keyword evidence="7 13" id="KW-0804">Transcription</keyword>
<feature type="domain" description="Nuclear receptor" evidence="15">
    <location>
        <begin position="156"/>
        <end position="231"/>
    </location>
</feature>
<dbReference type="GO" id="GO:0003700">
    <property type="term" value="F:DNA-binding transcription factor activity"/>
    <property type="evidence" value="ECO:0007669"/>
    <property type="project" value="InterPro"/>
</dbReference>
<organism evidence="17 19">
    <name type="scientific">Sipha flava</name>
    <name type="common">yellow sugarcane aphid</name>
    <dbReference type="NCBI Taxonomy" id="143950"/>
    <lineage>
        <taxon>Eukaryota</taxon>
        <taxon>Metazoa</taxon>
        <taxon>Ecdysozoa</taxon>
        <taxon>Arthropoda</taxon>
        <taxon>Hexapoda</taxon>
        <taxon>Insecta</taxon>
        <taxon>Pterygota</taxon>
        <taxon>Neoptera</taxon>
        <taxon>Paraneoptera</taxon>
        <taxon>Hemiptera</taxon>
        <taxon>Sternorrhyncha</taxon>
        <taxon>Aphidomorpha</taxon>
        <taxon>Aphidoidea</taxon>
        <taxon>Aphididae</taxon>
        <taxon>Sipha</taxon>
    </lineage>
</organism>
<dbReference type="Proteomes" id="UP000694846">
    <property type="component" value="Unplaced"/>
</dbReference>
<dbReference type="SMART" id="SM00399">
    <property type="entry name" value="ZnF_C4"/>
    <property type="match status" value="1"/>
</dbReference>
<dbReference type="Pfam" id="PF00105">
    <property type="entry name" value="zf-C4"/>
    <property type="match status" value="1"/>
</dbReference>
<evidence type="ECO:0000256" key="1">
    <source>
        <dbReference type="ARBA" id="ARBA00004123"/>
    </source>
</evidence>
<dbReference type="GO" id="GO:0005634">
    <property type="term" value="C:nucleus"/>
    <property type="evidence" value="ECO:0007669"/>
    <property type="project" value="UniProtKB-SubCell"/>
</dbReference>
<evidence type="ECO:0000256" key="7">
    <source>
        <dbReference type="ARBA" id="ARBA00023163"/>
    </source>
</evidence>
<keyword evidence="4 13" id="KW-0862">Zinc</keyword>
<sequence length="578" mass="62001">MDVFKLDQTLAAGLGGAPPADKLTPDVSFNAGHTDEFNLSFFDDTTTDTAGSESHDPPTQGFGGGGGGGDESCTAMDSAASSPAAAFHDVHVSSPNSSGYRQPVAYVHAAAAPPPPPPTPPRTVINVTPSTSPTLAPPADQHFAAADSNTTPAKSFVPCRVCGDKASGYHYGVTSCEGCKGFFRRSIQKQIEYRCLRDGKCLVIRLNRNRCQYCRFKKCLTVGMSRDSVRYGRVPKRSREQLESESKTVSTTDSIVVVAAAPTATTATTTTAAAAANAAAAAAVAAAIGISGTPTAVDAMTGTGTTAVIETNGGGVSISYDVIAAISQAHLTNCDYTDELTRTLLRKPVASPPGKGCTSPDIAPTTADTEKKQKIWLWQQLAARITPTVQRVVEFAKRVPGFVDLSQDDQLILIKVGFFELWLCYVSRLATELSLTFYDGTFITRQQLEIIYDVEFATNVFQLVTFFNSLSLTDTDVGLFAAIVLLTPDRPGVSDVKTVQHSQDRIVEAFKLQLSKGHGGDQNLAEAVLSKLPELRSIGARHVTHLEWFRLHWHMLKLPPLFAEIFDIPKCEEDLHQG</sequence>
<evidence type="ECO:0000256" key="11">
    <source>
        <dbReference type="ARBA" id="ARBA00072676"/>
    </source>
</evidence>
<dbReference type="AlphaFoldDB" id="A0A8B8GG22"/>
<dbReference type="GO" id="GO:0008270">
    <property type="term" value="F:zinc ion binding"/>
    <property type="evidence" value="ECO:0007669"/>
    <property type="project" value="UniProtKB-KW"/>
</dbReference>
<dbReference type="FunFam" id="3.30.50.10:FF:000003">
    <property type="entry name" value="Nuclear orphan receptor ROR-beta"/>
    <property type="match status" value="1"/>
</dbReference>
<dbReference type="InterPro" id="IPR035500">
    <property type="entry name" value="NHR-like_dom_sf"/>
</dbReference>
<gene>
    <name evidence="18 19" type="primary">LOC112691927</name>
</gene>
<reference evidence="18 19" key="1">
    <citation type="submission" date="2025-04" db="UniProtKB">
        <authorList>
            <consortium name="RefSeq"/>
        </authorList>
    </citation>
    <scope>IDENTIFICATION</scope>
    <source>
        <tissue evidence="18 19">Whole body</tissue>
    </source>
</reference>
<evidence type="ECO:0000313" key="18">
    <source>
        <dbReference type="RefSeq" id="XP_025422168.1"/>
    </source>
</evidence>
<evidence type="ECO:0000256" key="4">
    <source>
        <dbReference type="ARBA" id="ARBA00022833"/>
    </source>
</evidence>
<dbReference type="Pfam" id="PF00104">
    <property type="entry name" value="Hormone_recep"/>
    <property type="match status" value="1"/>
</dbReference>
<dbReference type="Gene3D" id="3.30.50.10">
    <property type="entry name" value="Erythroid Transcription Factor GATA-1, subunit A"/>
    <property type="match status" value="1"/>
</dbReference>
<evidence type="ECO:0000256" key="8">
    <source>
        <dbReference type="ARBA" id="ARBA00023170"/>
    </source>
</evidence>
<keyword evidence="9 13" id="KW-0539">Nucleus</keyword>
<dbReference type="Gene3D" id="1.10.565.10">
    <property type="entry name" value="Retinoid X Receptor"/>
    <property type="match status" value="1"/>
</dbReference>
<dbReference type="SUPFAM" id="SSF48508">
    <property type="entry name" value="Nuclear receptor ligand-binding domain"/>
    <property type="match status" value="1"/>
</dbReference>
<dbReference type="InterPro" id="IPR001723">
    <property type="entry name" value="Nuclear_hrmn_rcpt"/>
</dbReference>
<dbReference type="PROSITE" id="PS51843">
    <property type="entry name" value="NR_LBD"/>
    <property type="match status" value="1"/>
</dbReference>
<evidence type="ECO:0000256" key="12">
    <source>
        <dbReference type="ARBA" id="ARBA00077334"/>
    </source>
</evidence>
<dbReference type="InterPro" id="IPR001628">
    <property type="entry name" value="Znf_hrmn_rcpt"/>
</dbReference>
<keyword evidence="2 13" id="KW-0479">Metal-binding</keyword>
<keyword evidence="8 13" id="KW-0675">Receptor</keyword>
<dbReference type="InterPro" id="IPR000536">
    <property type="entry name" value="Nucl_hrmn_rcpt_lig-bd"/>
</dbReference>
<accession>A0A8B8GG22</accession>
<comment type="subcellular location">
    <subcellularLocation>
        <location evidence="1 13">Nucleus</location>
    </subcellularLocation>
</comment>
<dbReference type="RefSeq" id="XP_025422169.1">
    <property type="nucleotide sequence ID" value="XM_025566384.1"/>
</dbReference>
<name>A0A8B8GG22_9HEMI</name>
<dbReference type="InterPro" id="IPR013088">
    <property type="entry name" value="Znf_NHR/GATA"/>
</dbReference>
<comment type="similarity">
    <text evidence="13">Belongs to the nuclear hormone receptor family.</text>
</comment>
<dbReference type="GeneID" id="112691927"/>
<evidence type="ECO:0000256" key="5">
    <source>
        <dbReference type="ARBA" id="ARBA00023015"/>
    </source>
</evidence>
<comment type="function">
    <text evidence="10">Putative receptor whose ligand is not yet known.</text>
</comment>
<evidence type="ECO:0000259" key="15">
    <source>
        <dbReference type="PROSITE" id="PS51030"/>
    </source>
</evidence>
<dbReference type="SMART" id="SM00430">
    <property type="entry name" value="HOLI"/>
    <property type="match status" value="1"/>
</dbReference>
<dbReference type="PRINTS" id="PR00398">
    <property type="entry name" value="STRDHORMONER"/>
</dbReference>
<evidence type="ECO:0000313" key="19">
    <source>
        <dbReference type="RefSeq" id="XP_025422169.1"/>
    </source>
</evidence>
<evidence type="ECO:0000256" key="13">
    <source>
        <dbReference type="RuleBase" id="RU004334"/>
    </source>
</evidence>
<dbReference type="OrthoDB" id="6081310at2759"/>
<dbReference type="RefSeq" id="XP_025422168.1">
    <property type="nucleotide sequence ID" value="XM_025566383.1"/>
</dbReference>
<dbReference type="PROSITE" id="PS00031">
    <property type="entry name" value="NUCLEAR_REC_DBD_1"/>
    <property type="match status" value="1"/>
</dbReference>
<keyword evidence="17" id="KW-1185">Reference proteome</keyword>
<keyword evidence="5 13" id="KW-0805">Transcription regulation</keyword>
<feature type="domain" description="NR LBD" evidence="16">
    <location>
        <begin position="336"/>
        <end position="568"/>
    </location>
</feature>
<evidence type="ECO:0000256" key="3">
    <source>
        <dbReference type="ARBA" id="ARBA00022771"/>
    </source>
</evidence>
<feature type="compositionally biased region" description="Gly residues" evidence="14">
    <location>
        <begin position="61"/>
        <end position="70"/>
    </location>
</feature>
<evidence type="ECO:0000256" key="2">
    <source>
        <dbReference type="ARBA" id="ARBA00022723"/>
    </source>
</evidence>
<keyword evidence="6 13" id="KW-0238">DNA-binding</keyword>
<dbReference type="PROSITE" id="PS51030">
    <property type="entry name" value="NUCLEAR_REC_DBD_2"/>
    <property type="match status" value="1"/>
</dbReference>
<evidence type="ECO:0000256" key="10">
    <source>
        <dbReference type="ARBA" id="ARBA00055215"/>
    </source>
</evidence>